<dbReference type="EMBL" id="CAUEEQ010033556">
    <property type="protein sequence ID" value="CAJ0951629.1"/>
    <property type="molecule type" value="Genomic_DNA"/>
</dbReference>
<evidence type="ECO:0000313" key="2">
    <source>
        <dbReference type="EMBL" id="CAJ0951629.1"/>
    </source>
</evidence>
<keyword evidence="3" id="KW-1185">Reference proteome</keyword>
<comment type="caution">
    <text evidence="2">The sequence shown here is derived from an EMBL/GenBank/DDBJ whole genome shotgun (WGS) entry which is preliminary data.</text>
</comment>
<feature type="region of interest" description="Disordered" evidence="1">
    <location>
        <begin position="149"/>
        <end position="176"/>
    </location>
</feature>
<evidence type="ECO:0000256" key="1">
    <source>
        <dbReference type="SAM" id="MobiDB-lite"/>
    </source>
</evidence>
<reference evidence="2" key="1">
    <citation type="submission" date="2023-07" db="EMBL/GenBank/DDBJ databases">
        <authorList>
            <person name="Stuckert A."/>
        </authorList>
    </citation>
    <scope>NUCLEOTIDE SEQUENCE</scope>
</reference>
<dbReference type="PANTHER" id="PTHR12763">
    <property type="match status" value="1"/>
</dbReference>
<gene>
    <name evidence="2" type="ORF">RIMI_LOCUS13533609</name>
</gene>
<sequence>MPQDKEIMMLSSRFAFQLWKPLGQVIMENAKKISTPSLSYYYKGGFEQKMSRREASPYFGCQQNLIYWHERSCRKAGLGTPTATDKKEVKKSGKYRKCPICTIRLKDSWQKPLGEACTSRIVGEEQASLMKNMRAIIREEVQAFVSDLVPQPTQSDQSRKRMRDSVSSSEGGLVRV</sequence>
<protein>
    <submittedName>
        <fullName evidence="2">Uncharacterized protein</fullName>
    </submittedName>
</protein>
<accession>A0ABN9LXZ9</accession>
<proteinExistence type="predicted"/>
<dbReference type="Proteomes" id="UP001176940">
    <property type="component" value="Unassembled WGS sequence"/>
</dbReference>
<dbReference type="PANTHER" id="PTHR12763:SF7">
    <property type="entry name" value="DNAJ HOMOLOG SUBFAMILY C MEMBER 15"/>
    <property type="match status" value="1"/>
</dbReference>
<name>A0ABN9LXZ9_9NEOB</name>
<evidence type="ECO:0000313" key="3">
    <source>
        <dbReference type="Proteomes" id="UP001176940"/>
    </source>
</evidence>
<organism evidence="2 3">
    <name type="scientific">Ranitomeya imitator</name>
    <name type="common">mimic poison frog</name>
    <dbReference type="NCBI Taxonomy" id="111125"/>
    <lineage>
        <taxon>Eukaryota</taxon>
        <taxon>Metazoa</taxon>
        <taxon>Chordata</taxon>
        <taxon>Craniata</taxon>
        <taxon>Vertebrata</taxon>
        <taxon>Euteleostomi</taxon>
        <taxon>Amphibia</taxon>
        <taxon>Batrachia</taxon>
        <taxon>Anura</taxon>
        <taxon>Neobatrachia</taxon>
        <taxon>Hyloidea</taxon>
        <taxon>Dendrobatidae</taxon>
        <taxon>Dendrobatinae</taxon>
        <taxon>Ranitomeya</taxon>
    </lineage>
</organism>